<dbReference type="PROSITE" id="PS00678">
    <property type="entry name" value="WD_REPEATS_1"/>
    <property type="match status" value="2"/>
</dbReference>
<evidence type="ECO:0000256" key="3">
    <source>
        <dbReference type="ARBA" id="ARBA00022490"/>
    </source>
</evidence>
<dbReference type="GO" id="GO:0000139">
    <property type="term" value="C:Golgi membrane"/>
    <property type="evidence" value="ECO:0007669"/>
    <property type="project" value="UniProtKB-SubCell"/>
</dbReference>
<dbReference type="InterPro" id="IPR001680">
    <property type="entry name" value="WD40_rpt"/>
</dbReference>
<keyword evidence="2 10" id="KW-0813">Transport</keyword>
<evidence type="ECO:0000256" key="1">
    <source>
        <dbReference type="ARBA" id="ARBA00004255"/>
    </source>
</evidence>
<dbReference type="InterPro" id="IPR006692">
    <property type="entry name" value="Beta-prop_COPA/B_2nd"/>
</dbReference>
<feature type="repeat" description="WD" evidence="11">
    <location>
        <begin position="133"/>
        <end position="167"/>
    </location>
</feature>
<proteinExistence type="predicted"/>
<dbReference type="PIRSF" id="PIRSF003354">
    <property type="entry name" value="Coatomer_alpha_subunit"/>
    <property type="match status" value="1"/>
</dbReference>
<dbReference type="Proteomes" id="UP001234581">
    <property type="component" value="Unassembled WGS sequence"/>
</dbReference>
<keyword evidence="5" id="KW-0677">Repeat</keyword>
<dbReference type="InterPro" id="IPR050844">
    <property type="entry name" value="Coatomer_complex_subunit"/>
</dbReference>
<dbReference type="InterPro" id="IPR015943">
    <property type="entry name" value="WD40/YVTN_repeat-like_dom_sf"/>
</dbReference>
<dbReference type="FunFam" id="2.130.10.10:FF:000010">
    <property type="entry name" value="Coatomer subunit alpha"/>
    <property type="match status" value="1"/>
</dbReference>
<keyword evidence="6 10" id="KW-0931">ER-Golgi transport</keyword>
<keyword evidence="9 10" id="KW-0472">Membrane</keyword>
<dbReference type="GeneID" id="83207858"/>
<dbReference type="InterPro" id="IPR010714">
    <property type="entry name" value="Coatomer_asu_C"/>
</dbReference>
<dbReference type="AlphaFoldDB" id="A0AAD8DK07"/>
<comment type="subcellular location">
    <subcellularLocation>
        <location evidence="10">Cytoplasm</location>
    </subcellularLocation>
    <subcellularLocation>
        <location evidence="1 10">Golgi apparatus membrane</location>
        <topology evidence="1 10">Peripheral membrane protein</topology>
        <orientation evidence="1">Cytoplasmic side</orientation>
    </subcellularLocation>
</comment>
<dbReference type="GO" id="GO:0006886">
    <property type="term" value="P:intracellular protein transport"/>
    <property type="evidence" value="ECO:0007669"/>
    <property type="project" value="UniProtKB-UniRule"/>
</dbReference>
<organism evidence="15 16">
    <name type="scientific">Lichtheimia ornata</name>
    <dbReference type="NCBI Taxonomy" id="688661"/>
    <lineage>
        <taxon>Eukaryota</taxon>
        <taxon>Fungi</taxon>
        <taxon>Fungi incertae sedis</taxon>
        <taxon>Mucoromycota</taxon>
        <taxon>Mucoromycotina</taxon>
        <taxon>Mucoromycetes</taxon>
        <taxon>Mucorales</taxon>
        <taxon>Lichtheimiaceae</taxon>
        <taxon>Lichtheimia</taxon>
    </lineage>
</organism>
<evidence type="ECO:0000256" key="10">
    <source>
        <dbReference type="PIRNR" id="PIRNR003354"/>
    </source>
</evidence>
<keyword evidence="8 10" id="KW-0333">Golgi apparatus</keyword>
<dbReference type="CDD" id="cd22948">
    <property type="entry name" value="Coatomer_WDAD_alpha"/>
    <property type="match status" value="1"/>
</dbReference>
<dbReference type="Gene3D" id="2.130.10.10">
    <property type="entry name" value="YVTN repeat-like/Quinoprotein amine dehydrogenase"/>
    <property type="match status" value="1"/>
</dbReference>
<feature type="repeat" description="WD" evidence="11">
    <location>
        <begin position="49"/>
        <end position="90"/>
    </location>
</feature>
<dbReference type="InterPro" id="IPR047312">
    <property type="entry name" value="Coatomer_alpha_WD-assoc_reg"/>
</dbReference>
<dbReference type="PRINTS" id="PR00320">
    <property type="entry name" value="GPROTEINBRPT"/>
</dbReference>
<dbReference type="EMBL" id="JARTCD010000001">
    <property type="protein sequence ID" value="KAJ8664157.1"/>
    <property type="molecule type" value="Genomic_DNA"/>
</dbReference>
<reference evidence="15 16" key="1">
    <citation type="submission" date="2023-03" db="EMBL/GenBank/DDBJ databases">
        <title>Genome sequence of Lichtheimia ornata CBS 291.66.</title>
        <authorList>
            <person name="Mohabir J.T."/>
            <person name="Shea T.P."/>
            <person name="Kurbessoian T."/>
            <person name="Berby B."/>
            <person name="Fontaine J."/>
            <person name="Livny J."/>
            <person name="Gnirke A."/>
            <person name="Stajich J.E."/>
            <person name="Cuomo C.A."/>
        </authorList>
    </citation>
    <scope>NUCLEOTIDE SEQUENCE [LARGE SCALE GENOMIC DNA]</scope>
    <source>
        <strain evidence="15">CBS 291.66</strain>
    </source>
</reference>
<evidence type="ECO:0000259" key="12">
    <source>
        <dbReference type="Pfam" id="PF04053"/>
    </source>
</evidence>
<dbReference type="SUPFAM" id="SSF50978">
    <property type="entry name" value="WD40 repeat-like"/>
    <property type="match status" value="1"/>
</dbReference>
<evidence type="ECO:0000259" key="13">
    <source>
        <dbReference type="Pfam" id="PF06957"/>
    </source>
</evidence>
<keyword evidence="7 10" id="KW-0653">Protein transport</keyword>
<comment type="function">
    <text evidence="10">The coatomer is a cytosolic protein complex that binds to dilysine motifs and reversibly associates with Golgi non-clathrin-coated vesicles, which further mediate biosynthetic protein transport from the ER, via the Golgi up to the trans Golgi network.</text>
</comment>
<keyword evidence="3 10" id="KW-0963">Cytoplasm</keyword>
<sequence>MQMLTKFESKSNRVKGIAFHPKRPWILASLHNGSIQLWDYRMGTLLERFDEHDGPVRGIAFHPTQPLFVSGGDDYKIKVWNHKTRRCLFTLSGHLDYVRTVYFHHEYPWIISASDDQTIRIWNWQSRSCIAILTGHNHYVMSAQFHPKNDLVVSASMDQTVRVWDISGLRKKNQAPTAMTFEDPFARQNPQSDLFGSTDVMVKYVLEGHDHGVNWASFHPNLPLIVSAGDDRQVKLWRMNETKAWEVDSCRGHFNNVSSAIFHPRQELILSAGEDKTLRVWDMTKRTAIATFRRDHDRFWALTCHPELNLFAAGHDNGLIVFKLERERPAHHVHQNQLYYIKDKILHIHDFASTADQEVLSVRKLGSQYVTPRTLSYNPAERAVLVTSPHEGGMYELYPLPKNFSSGLKEPADDSRRGAGHCALFIARNRFAVLDKINQQIQIRDLSNTVTKSFKAPGHVNEIFYAGTGSLLMATATSVILFDIQQRRVTAELAVGNVKYVVWSSDMSTVALLSKHSITIADKNLQQLAQVHETIRIKSGTWDDSGVFIYCTLNHIKYALTQGDTGIIRTLDQPVYLTRVKGRTLYALDRDAKVQQITIDPTEYRFKLALIKKQYEEVLHIIRNSNLVGQAIIAYLQKKGYPEIALHFVRDPQTRFELALECGNLDVALETAKTMDKPESWSKLGAEALRQGNYKIVEMAYQRTKSYDALSFLYLSTGDDNSLRQMLKIAELRGDFSSRFQNTLYLGDAEERVRVLKDVDQLPLAYMTAKAHGLTEQAEAILAAAGKTEEDIQAPSAPERPLAPPKPAVKLEEPNWPQVAVSKSFFEGAFANERAGGISSAPDFSYDDQFDVDANEGDWGADDDELPGIGTKRATNVDEDLVDVNGFEGEEEEAGGWGDDDDDFKANLDATISHVAAEETAEFVAPTAGTNETAVWSQNSPLAADHIAAGAFESAMQALNRQVGIVNFEPLKPHFLSIYQASRITMSPMASNPSLTFYLRRNPEESNTRASLPVVVHNFQNIIDTTLQAGYKAFTSGRLAVAATEFKSTLQSLLFTVVNSQEEVDQVAELVGICREYIIGLALEQKRRAVVNEDPKLALELAAYFTHCELISKHRVFPLRQAAKQAFKLKNFITASQFTQRLLELPPPRQVADEARQIQSVCERTMRDEIDLAYDQYNPFVVCNITFEPIYKGSPKSDCPFCHASYKPEFQGKLCTVCEVAQIGANATGLRVTI</sequence>
<feature type="repeat" description="WD" evidence="11">
    <location>
        <begin position="91"/>
        <end position="132"/>
    </location>
</feature>
<dbReference type="GO" id="GO:0006888">
    <property type="term" value="P:endoplasmic reticulum to Golgi vesicle-mediated transport"/>
    <property type="evidence" value="ECO:0007669"/>
    <property type="project" value="InterPro"/>
</dbReference>
<evidence type="ECO:0000256" key="2">
    <source>
        <dbReference type="ARBA" id="ARBA00022448"/>
    </source>
</evidence>
<dbReference type="PROSITE" id="PS50294">
    <property type="entry name" value="WD_REPEATS_REGION"/>
    <property type="match status" value="5"/>
</dbReference>
<dbReference type="CDD" id="cd00200">
    <property type="entry name" value="WD40"/>
    <property type="match status" value="1"/>
</dbReference>
<evidence type="ECO:0000256" key="9">
    <source>
        <dbReference type="ARBA" id="ARBA00023136"/>
    </source>
</evidence>
<feature type="repeat" description="WD" evidence="11">
    <location>
        <begin position="250"/>
        <end position="291"/>
    </location>
</feature>
<dbReference type="Pfam" id="PF06957">
    <property type="entry name" value="COPI_C"/>
    <property type="match status" value="1"/>
</dbReference>
<evidence type="ECO:0000256" key="7">
    <source>
        <dbReference type="ARBA" id="ARBA00022927"/>
    </source>
</evidence>
<dbReference type="InterPro" id="IPR036322">
    <property type="entry name" value="WD40_repeat_dom_sf"/>
</dbReference>
<dbReference type="InterPro" id="IPR020472">
    <property type="entry name" value="WD40_PAC1"/>
</dbReference>
<dbReference type="Pfam" id="PF04053">
    <property type="entry name" value="B-prop_COPA_B_2nd"/>
    <property type="match status" value="1"/>
</dbReference>
<dbReference type="Pfam" id="PF23953">
    <property type="entry name" value="TPR_COPA_B"/>
    <property type="match status" value="1"/>
</dbReference>
<evidence type="ECO:0000256" key="11">
    <source>
        <dbReference type="PROSITE-ProRule" id="PRU00221"/>
    </source>
</evidence>
<evidence type="ECO:0000256" key="5">
    <source>
        <dbReference type="ARBA" id="ARBA00022737"/>
    </source>
</evidence>
<dbReference type="GO" id="GO:0005198">
    <property type="term" value="F:structural molecule activity"/>
    <property type="evidence" value="ECO:0007669"/>
    <property type="project" value="InterPro"/>
</dbReference>
<dbReference type="PANTHER" id="PTHR19876">
    <property type="entry name" value="COATOMER"/>
    <property type="match status" value="1"/>
</dbReference>
<comment type="caution">
    <text evidence="15">The sequence shown here is derived from an EMBL/GenBank/DDBJ whole genome shotgun (WGS) entry which is preliminary data.</text>
</comment>
<dbReference type="SUPFAM" id="SSF82171">
    <property type="entry name" value="DPP6 N-terminal domain-like"/>
    <property type="match status" value="1"/>
</dbReference>
<dbReference type="InterPro" id="IPR056176">
    <property type="entry name" value="TPR_COPA_B"/>
</dbReference>
<protein>
    <recommendedName>
        <fullName evidence="10">Coatomer subunit alpha</fullName>
    </recommendedName>
</protein>
<evidence type="ECO:0000259" key="14">
    <source>
        <dbReference type="Pfam" id="PF23953"/>
    </source>
</evidence>
<gene>
    <name evidence="15" type="ORF">O0I10_000436</name>
</gene>
<dbReference type="InterPro" id="IPR016391">
    <property type="entry name" value="Coatomer_asu"/>
</dbReference>
<dbReference type="Gene3D" id="1.25.40.470">
    <property type="match status" value="1"/>
</dbReference>
<comment type="subunit">
    <text evidence="10">Oligomeric complex that consists of at least the alpha, beta, beta', gamma, delta, epsilon and zeta subunits.</text>
</comment>
<name>A0AAD8DK07_9FUNG</name>
<dbReference type="RefSeq" id="XP_058349069.1">
    <property type="nucleotide sequence ID" value="XM_058480546.1"/>
</dbReference>
<evidence type="ECO:0000313" key="15">
    <source>
        <dbReference type="EMBL" id="KAJ8664157.1"/>
    </source>
</evidence>
<keyword evidence="4 11" id="KW-0853">WD repeat</keyword>
<dbReference type="SMART" id="SM00320">
    <property type="entry name" value="WD40"/>
    <property type="match status" value="7"/>
</dbReference>
<dbReference type="GO" id="GO:0006891">
    <property type="term" value="P:intra-Golgi vesicle-mediated transport"/>
    <property type="evidence" value="ECO:0007669"/>
    <property type="project" value="TreeGrafter"/>
</dbReference>
<dbReference type="PROSITE" id="PS50082">
    <property type="entry name" value="WD_REPEATS_2"/>
    <property type="match status" value="6"/>
</dbReference>
<evidence type="ECO:0000313" key="16">
    <source>
        <dbReference type="Proteomes" id="UP001234581"/>
    </source>
</evidence>
<evidence type="ECO:0000256" key="6">
    <source>
        <dbReference type="ARBA" id="ARBA00022892"/>
    </source>
</evidence>
<feature type="repeat" description="WD" evidence="11">
    <location>
        <begin position="7"/>
        <end position="48"/>
    </location>
</feature>
<feature type="domain" description="COPA/B TPR" evidence="14">
    <location>
        <begin position="617"/>
        <end position="773"/>
    </location>
</feature>
<dbReference type="InterPro" id="IPR019775">
    <property type="entry name" value="WD40_repeat_CS"/>
</dbReference>
<evidence type="ECO:0000256" key="8">
    <source>
        <dbReference type="ARBA" id="ARBA00023034"/>
    </source>
</evidence>
<accession>A0AAD8DK07</accession>
<feature type="repeat" description="WD" evidence="11">
    <location>
        <begin position="206"/>
        <end position="247"/>
    </location>
</feature>
<dbReference type="FunFam" id="1.25.40.470:FF:000002">
    <property type="entry name" value="Coatomer subunit alpha"/>
    <property type="match status" value="1"/>
</dbReference>
<dbReference type="PANTHER" id="PTHR19876:SF1">
    <property type="entry name" value="COATOMER SUBUNIT ALPHA"/>
    <property type="match status" value="1"/>
</dbReference>
<evidence type="ECO:0000256" key="4">
    <source>
        <dbReference type="ARBA" id="ARBA00022574"/>
    </source>
</evidence>
<dbReference type="Pfam" id="PF00400">
    <property type="entry name" value="WD40"/>
    <property type="match status" value="6"/>
</dbReference>
<keyword evidence="16" id="KW-1185">Reference proteome</keyword>
<feature type="domain" description="COPA/B second beta-propeller" evidence="12">
    <location>
        <begin position="350"/>
        <end position="589"/>
    </location>
</feature>
<feature type="domain" description="Coatomer alpha subunit C-terminal" evidence="13">
    <location>
        <begin position="823"/>
        <end position="1233"/>
    </location>
</feature>
<dbReference type="GO" id="GO:0030126">
    <property type="term" value="C:COPI vesicle coat"/>
    <property type="evidence" value="ECO:0007669"/>
    <property type="project" value="UniProtKB-UniRule"/>
</dbReference>
<dbReference type="GO" id="GO:0006890">
    <property type="term" value="P:retrograde vesicle-mediated transport, Golgi to endoplasmic reticulum"/>
    <property type="evidence" value="ECO:0007669"/>
    <property type="project" value="TreeGrafter"/>
</dbReference>